<feature type="binding site" description="axial binding residue" evidence="6">
    <location>
        <position position="450"/>
    </location>
    <ligand>
        <name>heme</name>
        <dbReference type="ChEBI" id="CHEBI:30413"/>
    </ligand>
    <ligandPart>
        <name>Fe</name>
        <dbReference type="ChEBI" id="CHEBI:18248"/>
    </ligandPart>
</feature>
<dbReference type="InterPro" id="IPR017972">
    <property type="entry name" value="Cyt_P450_CS"/>
</dbReference>
<dbReference type="EMBL" id="UYSL01019974">
    <property type="protein sequence ID" value="VDL71779.1"/>
    <property type="molecule type" value="Genomic_DNA"/>
</dbReference>
<sequence length="505" mass="57888">MALVVLVAVSIAITQLLLWIPAILRWLKARDRVVKSIDKLPGPKALPLVGCTYQFSFDSYKFTYLMEEIFERFSDGLRGNGMFRLWIGPIPVVCICRADSAKAILESNKEISKPTEGYTRLQEWLGKGLLTSNGERWRAKRKMLTPAFHFSILNDFIPIFNKEAAILVEQFGRFSDSAKVADVFPLIKLCTLDVICESAMGVNIRAQQGQNKEYVHSVKEVCQLLWDRERLPWLWPAPLWALSGKAARLEKALSVVQGFSREVIAKRKKLFELEQRDPNQKPAFLDLLLEMQQANRLTDDDIRAEVDTFMFEGHDTVASALGYALFCLGNYPEEQERLFQEVKEVLGDSDRDLTQEDLLRLKHTEKVLKEALRVFPPVPMIARRLHDDVVVDDVTIPAGVTTLIIPFGTHRDPKYFARPRDFYPDHFDVDACSNRSAYAFIPWSAGPRNCIGQRFAVMEEKILLARLVRQFRFRATMTFQENRGLPELILRPSNGIPLIIERRTE</sequence>
<evidence type="ECO:0000313" key="11">
    <source>
        <dbReference type="WBParaSite" id="NBR_0000818901-mRNA-1"/>
    </source>
</evidence>
<feature type="transmembrane region" description="Helical" evidence="8">
    <location>
        <begin position="6"/>
        <end position="27"/>
    </location>
</feature>
<dbReference type="PROSITE" id="PS00086">
    <property type="entry name" value="CYTOCHROME_P450"/>
    <property type="match status" value="1"/>
</dbReference>
<keyword evidence="6 7" id="KW-0479">Metal-binding</keyword>
<organism evidence="11">
    <name type="scientific">Nippostrongylus brasiliensis</name>
    <name type="common">Rat hookworm</name>
    <dbReference type="NCBI Taxonomy" id="27835"/>
    <lineage>
        <taxon>Eukaryota</taxon>
        <taxon>Metazoa</taxon>
        <taxon>Ecdysozoa</taxon>
        <taxon>Nematoda</taxon>
        <taxon>Chromadorea</taxon>
        <taxon>Rhabditida</taxon>
        <taxon>Rhabditina</taxon>
        <taxon>Rhabditomorpha</taxon>
        <taxon>Strongyloidea</taxon>
        <taxon>Heligmosomidae</taxon>
        <taxon>Nippostrongylus</taxon>
    </lineage>
</organism>
<evidence type="ECO:0000256" key="4">
    <source>
        <dbReference type="ARBA" id="ARBA00023004"/>
    </source>
</evidence>
<keyword evidence="8" id="KW-0472">Membrane</keyword>
<evidence type="ECO:0000256" key="1">
    <source>
        <dbReference type="ARBA" id="ARBA00001971"/>
    </source>
</evidence>
<dbReference type="Gene3D" id="1.10.630.10">
    <property type="entry name" value="Cytochrome P450"/>
    <property type="match status" value="1"/>
</dbReference>
<keyword evidence="7" id="KW-0560">Oxidoreductase</keyword>
<comment type="cofactor">
    <cofactor evidence="1 6">
        <name>heme</name>
        <dbReference type="ChEBI" id="CHEBI:30413"/>
    </cofactor>
</comment>
<dbReference type="InterPro" id="IPR002401">
    <property type="entry name" value="Cyt_P450_E_grp-I"/>
</dbReference>
<dbReference type="GO" id="GO:0005506">
    <property type="term" value="F:iron ion binding"/>
    <property type="evidence" value="ECO:0007669"/>
    <property type="project" value="InterPro"/>
</dbReference>
<dbReference type="CDD" id="cd20628">
    <property type="entry name" value="CYP4"/>
    <property type="match status" value="1"/>
</dbReference>
<dbReference type="PANTHER" id="PTHR24291">
    <property type="entry name" value="CYTOCHROME P450 FAMILY 4"/>
    <property type="match status" value="1"/>
</dbReference>
<dbReference type="AlphaFoldDB" id="A0A0N4XYL8"/>
<keyword evidence="8" id="KW-1133">Transmembrane helix</keyword>
<name>A0A0N4XYL8_NIPBR</name>
<reference evidence="9 10" key="2">
    <citation type="submission" date="2018-11" db="EMBL/GenBank/DDBJ databases">
        <authorList>
            <consortium name="Pathogen Informatics"/>
        </authorList>
    </citation>
    <scope>NUCLEOTIDE SEQUENCE [LARGE SCALE GENOMIC DNA]</scope>
</reference>
<dbReference type="PANTHER" id="PTHR24291:SF146">
    <property type="entry name" value="CYTOCHROME P450"/>
    <property type="match status" value="1"/>
</dbReference>
<proteinExistence type="inferred from homology"/>
<dbReference type="InterPro" id="IPR001128">
    <property type="entry name" value="Cyt_P450"/>
</dbReference>
<gene>
    <name evidence="9" type="ORF">NBR_LOCUS8190</name>
</gene>
<dbReference type="PRINTS" id="PR00463">
    <property type="entry name" value="EP450I"/>
</dbReference>
<dbReference type="OMA" id="CDVFAEN"/>
<dbReference type="GO" id="GO:0016705">
    <property type="term" value="F:oxidoreductase activity, acting on paired donors, with incorporation or reduction of molecular oxygen"/>
    <property type="evidence" value="ECO:0007669"/>
    <property type="project" value="InterPro"/>
</dbReference>
<reference evidence="11" key="1">
    <citation type="submission" date="2017-02" db="UniProtKB">
        <authorList>
            <consortium name="WormBaseParasite"/>
        </authorList>
    </citation>
    <scope>IDENTIFICATION</scope>
</reference>
<dbReference type="InterPro" id="IPR036396">
    <property type="entry name" value="Cyt_P450_sf"/>
</dbReference>
<evidence type="ECO:0000256" key="2">
    <source>
        <dbReference type="ARBA" id="ARBA00010617"/>
    </source>
</evidence>
<dbReference type="GO" id="GO:0004497">
    <property type="term" value="F:monooxygenase activity"/>
    <property type="evidence" value="ECO:0007669"/>
    <property type="project" value="UniProtKB-KW"/>
</dbReference>
<dbReference type="SUPFAM" id="SSF48264">
    <property type="entry name" value="Cytochrome P450"/>
    <property type="match status" value="1"/>
</dbReference>
<dbReference type="STRING" id="27835.A0A0N4XYL8"/>
<keyword evidence="10" id="KW-1185">Reference proteome</keyword>
<comment type="similarity">
    <text evidence="2 7">Belongs to the cytochrome P450 family.</text>
</comment>
<dbReference type="PRINTS" id="PR00385">
    <property type="entry name" value="P450"/>
</dbReference>
<evidence type="ECO:0000256" key="5">
    <source>
        <dbReference type="ARBA" id="ARBA00023033"/>
    </source>
</evidence>
<evidence type="ECO:0000256" key="8">
    <source>
        <dbReference type="SAM" id="Phobius"/>
    </source>
</evidence>
<protein>
    <submittedName>
        <fullName evidence="11">Cytochrome P450 4V2 (inferred by orthology to a human protein)</fullName>
    </submittedName>
</protein>
<evidence type="ECO:0000313" key="9">
    <source>
        <dbReference type="EMBL" id="VDL71779.1"/>
    </source>
</evidence>
<dbReference type="GO" id="GO:0020037">
    <property type="term" value="F:heme binding"/>
    <property type="evidence" value="ECO:0007669"/>
    <property type="project" value="InterPro"/>
</dbReference>
<keyword evidence="5 7" id="KW-0503">Monooxygenase</keyword>
<evidence type="ECO:0000256" key="3">
    <source>
        <dbReference type="ARBA" id="ARBA00022617"/>
    </source>
</evidence>
<evidence type="ECO:0000256" key="6">
    <source>
        <dbReference type="PIRSR" id="PIRSR602401-1"/>
    </source>
</evidence>
<accession>A0A0N4XYL8</accession>
<dbReference type="WBParaSite" id="NBR_0000818901-mRNA-1">
    <property type="protein sequence ID" value="NBR_0000818901-mRNA-1"/>
    <property type="gene ID" value="NBR_0000818901"/>
</dbReference>
<dbReference type="Proteomes" id="UP000271162">
    <property type="component" value="Unassembled WGS sequence"/>
</dbReference>
<keyword evidence="8" id="KW-0812">Transmembrane</keyword>
<keyword evidence="3 6" id="KW-0349">Heme</keyword>
<keyword evidence="4 6" id="KW-0408">Iron</keyword>
<evidence type="ECO:0000256" key="7">
    <source>
        <dbReference type="RuleBase" id="RU000461"/>
    </source>
</evidence>
<dbReference type="Pfam" id="PF00067">
    <property type="entry name" value="p450"/>
    <property type="match status" value="1"/>
</dbReference>
<dbReference type="InterPro" id="IPR050196">
    <property type="entry name" value="Cytochrome_P450_Monoox"/>
</dbReference>
<evidence type="ECO:0000313" key="10">
    <source>
        <dbReference type="Proteomes" id="UP000271162"/>
    </source>
</evidence>